<accession>X0UIV9</accession>
<gene>
    <name evidence="1" type="ORF">S01H1_43439</name>
</gene>
<feature type="non-terminal residue" evidence="1">
    <location>
        <position position="1"/>
    </location>
</feature>
<organism evidence="1">
    <name type="scientific">marine sediment metagenome</name>
    <dbReference type="NCBI Taxonomy" id="412755"/>
    <lineage>
        <taxon>unclassified sequences</taxon>
        <taxon>metagenomes</taxon>
        <taxon>ecological metagenomes</taxon>
    </lineage>
</organism>
<dbReference type="AlphaFoldDB" id="X0UIV9"/>
<reference evidence="1" key="1">
    <citation type="journal article" date="2014" name="Front. Microbiol.">
        <title>High frequency of phylogenetically diverse reductive dehalogenase-homologous genes in deep subseafloor sedimentary metagenomes.</title>
        <authorList>
            <person name="Kawai M."/>
            <person name="Futagami T."/>
            <person name="Toyoda A."/>
            <person name="Takaki Y."/>
            <person name="Nishi S."/>
            <person name="Hori S."/>
            <person name="Arai W."/>
            <person name="Tsubouchi T."/>
            <person name="Morono Y."/>
            <person name="Uchiyama I."/>
            <person name="Ito T."/>
            <person name="Fujiyama A."/>
            <person name="Inagaki F."/>
            <person name="Takami H."/>
        </authorList>
    </citation>
    <scope>NUCLEOTIDE SEQUENCE</scope>
    <source>
        <strain evidence="1">Expedition CK06-06</strain>
    </source>
</reference>
<proteinExistence type="predicted"/>
<name>X0UIV9_9ZZZZ</name>
<protein>
    <submittedName>
        <fullName evidence="1">Uncharacterized protein</fullName>
    </submittedName>
</protein>
<sequence length="41" mass="4581">IATCITTIVAVAGTLLSYVKQLNEMDWLCKQCMPGEIIYVF</sequence>
<comment type="caution">
    <text evidence="1">The sequence shown here is derived from an EMBL/GenBank/DDBJ whole genome shotgun (WGS) entry which is preliminary data.</text>
</comment>
<dbReference type="EMBL" id="BARS01027674">
    <property type="protein sequence ID" value="GAG00308.1"/>
    <property type="molecule type" value="Genomic_DNA"/>
</dbReference>
<evidence type="ECO:0000313" key="1">
    <source>
        <dbReference type="EMBL" id="GAG00308.1"/>
    </source>
</evidence>